<protein>
    <recommendedName>
        <fullName evidence="4">SIMPL domain-containing protein</fullName>
    </recommendedName>
</protein>
<dbReference type="GO" id="GO:0006974">
    <property type="term" value="P:DNA damage response"/>
    <property type="evidence" value="ECO:0007669"/>
    <property type="project" value="TreeGrafter"/>
</dbReference>
<dbReference type="PROSITE" id="PS51257">
    <property type="entry name" value="PROKAR_LIPOPROTEIN"/>
    <property type="match status" value="1"/>
</dbReference>
<proteinExistence type="predicted"/>
<dbReference type="Pfam" id="PF04402">
    <property type="entry name" value="SIMPL"/>
    <property type="match status" value="1"/>
</dbReference>
<keyword evidence="3" id="KW-1185">Reference proteome</keyword>
<dbReference type="Gene3D" id="3.30.110.170">
    <property type="entry name" value="Protein of unknown function (DUF541), domain 1"/>
    <property type="match status" value="1"/>
</dbReference>
<dbReference type="Proteomes" id="UP000011554">
    <property type="component" value="Unassembled WGS sequence"/>
</dbReference>
<name>M0AN03_NATA1</name>
<dbReference type="RefSeq" id="WP_006110210.1">
    <property type="nucleotide sequence ID" value="NZ_AOIO01000034.1"/>
</dbReference>
<dbReference type="STRING" id="29540.C481_15690"/>
<dbReference type="PATRIC" id="fig|29540.5.peg.3200"/>
<dbReference type="PANTHER" id="PTHR34387:SF2">
    <property type="entry name" value="SLR1258 PROTEIN"/>
    <property type="match status" value="1"/>
</dbReference>
<dbReference type="Gene3D" id="3.30.70.2970">
    <property type="entry name" value="Protein of unknown function (DUF541), domain 2"/>
    <property type="match status" value="1"/>
</dbReference>
<sequence>MDRRQFLAVSSVGVAAAMAGCVGSALSTGDPAQSGDETESSATDNEITVSAEGEVEAEPDTATVSLGVEATDESAEAVSDELATQSERLRDAIDELGIPDENVEEGRYRIRPSAAARREEGVDEFAGTHSYQVTIDDVDRVGEVIDAAVSAGADDIGRVNFTLQEETRAALRKDAIDDALATADEEAAHIASNREVELTGTTAVTTNDVRVNSVRHDVEFATSADDGSAPPTEIDADPVTVTANATVVYSFAD</sequence>
<evidence type="ECO:0000256" key="1">
    <source>
        <dbReference type="SAM" id="MobiDB-lite"/>
    </source>
</evidence>
<reference evidence="2 3" key="1">
    <citation type="journal article" date="2014" name="PLoS Genet.">
        <title>Phylogenetically driven sequencing of extremely halophilic archaea reveals strategies for static and dynamic osmo-response.</title>
        <authorList>
            <person name="Becker E.A."/>
            <person name="Seitzer P.M."/>
            <person name="Tritt A."/>
            <person name="Larsen D."/>
            <person name="Krusor M."/>
            <person name="Yao A.I."/>
            <person name="Wu D."/>
            <person name="Madern D."/>
            <person name="Eisen J.A."/>
            <person name="Darling A.E."/>
            <person name="Facciotti M.T."/>
        </authorList>
    </citation>
    <scope>NUCLEOTIDE SEQUENCE [LARGE SCALE GENOMIC DNA]</scope>
    <source>
        <strain evidence="2 3">DSM 12278</strain>
    </source>
</reference>
<dbReference type="OrthoDB" id="12132at2157"/>
<dbReference type="eggNOG" id="arCOG04715">
    <property type="taxonomic scope" value="Archaea"/>
</dbReference>
<dbReference type="InterPro" id="IPR052022">
    <property type="entry name" value="26kDa_periplasmic_antigen"/>
</dbReference>
<dbReference type="PANTHER" id="PTHR34387">
    <property type="entry name" value="SLR1258 PROTEIN"/>
    <property type="match status" value="1"/>
</dbReference>
<dbReference type="EMBL" id="AOIO01000034">
    <property type="protein sequence ID" value="ELY99307.1"/>
    <property type="molecule type" value="Genomic_DNA"/>
</dbReference>
<dbReference type="InterPro" id="IPR007497">
    <property type="entry name" value="SIMPL/DUF541"/>
</dbReference>
<organism evidence="2 3">
    <name type="scientific">Natrialba asiatica (strain ATCC 700177 / DSM 12278 / JCM 9576 / FERM P-10747 / NBRC 102637 / 172P1)</name>
    <dbReference type="NCBI Taxonomy" id="29540"/>
    <lineage>
        <taxon>Archaea</taxon>
        <taxon>Methanobacteriati</taxon>
        <taxon>Methanobacteriota</taxon>
        <taxon>Stenosarchaea group</taxon>
        <taxon>Halobacteria</taxon>
        <taxon>Halobacteriales</taxon>
        <taxon>Natrialbaceae</taxon>
        <taxon>Natrialba</taxon>
    </lineage>
</organism>
<dbReference type="AlphaFoldDB" id="M0AN03"/>
<comment type="caution">
    <text evidence="2">The sequence shown here is derived from an EMBL/GenBank/DDBJ whole genome shotgun (WGS) entry which is preliminary data.</text>
</comment>
<gene>
    <name evidence="2" type="ORF">C481_15690</name>
</gene>
<feature type="region of interest" description="Disordered" evidence="1">
    <location>
        <begin position="24"/>
        <end position="60"/>
    </location>
</feature>
<evidence type="ECO:0008006" key="4">
    <source>
        <dbReference type="Google" id="ProtNLM"/>
    </source>
</evidence>
<accession>M0AN03</accession>
<evidence type="ECO:0000313" key="3">
    <source>
        <dbReference type="Proteomes" id="UP000011554"/>
    </source>
</evidence>
<evidence type="ECO:0000313" key="2">
    <source>
        <dbReference type="EMBL" id="ELY99307.1"/>
    </source>
</evidence>